<evidence type="ECO:0000256" key="1">
    <source>
        <dbReference type="SAM" id="MobiDB-lite"/>
    </source>
</evidence>
<dbReference type="AlphaFoldDB" id="A0A0G4FYN4"/>
<protein>
    <submittedName>
        <fullName evidence="2">Uncharacterized protein</fullName>
    </submittedName>
</protein>
<feature type="compositionally biased region" description="Basic and acidic residues" evidence="1">
    <location>
        <begin position="55"/>
        <end position="68"/>
    </location>
</feature>
<name>A0A0G4FYN4_9ALVE</name>
<proteinExistence type="predicted"/>
<dbReference type="EMBL" id="CDMZ01000729">
    <property type="protein sequence ID" value="CEM20328.1"/>
    <property type="molecule type" value="Genomic_DNA"/>
</dbReference>
<organism evidence="2">
    <name type="scientific">Chromera velia CCMP2878</name>
    <dbReference type="NCBI Taxonomy" id="1169474"/>
    <lineage>
        <taxon>Eukaryota</taxon>
        <taxon>Sar</taxon>
        <taxon>Alveolata</taxon>
        <taxon>Colpodellida</taxon>
        <taxon>Chromeraceae</taxon>
        <taxon>Chromera</taxon>
    </lineage>
</organism>
<sequence>MDPGDEGFSPSKKRVAIKENENTCHPVSIEAGEGQEETKTLPEMFIPSIPEGAEEEQKPAGDKEKEDEGSVAESSASKEDPQEAILNRRNSEISLSESMSSMMGGANMMPEPPNLERNRSAAESIT</sequence>
<reference evidence="2" key="1">
    <citation type="submission" date="2014-11" db="EMBL/GenBank/DDBJ databases">
        <authorList>
            <person name="Otto D Thomas"/>
            <person name="Naeem Raeece"/>
        </authorList>
    </citation>
    <scope>NUCLEOTIDE SEQUENCE</scope>
</reference>
<feature type="region of interest" description="Disordered" evidence="1">
    <location>
        <begin position="1"/>
        <end position="126"/>
    </location>
</feature>
<gene>
    <name evidence="2" type="ORF">Cvel_19340</name>
</gene>
<dbReference type="VEuPathDB" id="CryptoDB:Cvel_19340"/>
<evidence type="ECO:0000313" key="2">
    <source>
        <dbReference type="EMBL" id="CEM20328.1"/>
    </source>
</evidence>
<feature type="compositionally biased region" description="Low complexity" evidence="1">
    <location>
        <begin position="92"/>
        <end position="109"/>
    </location>
</feature>
<accession>A0A0G4FYN4</accession>